<dbReference type="OrthoDB" id="9787207at2"/>
<gene>
    <name evidence="1" type="ORF">JCM19240_2017</name>
</gene>
<dbReference type="AlphaFoldDB" id="A0A090T045"/>
<dbReference type="Proteomes" id="UP000029224">
    <property type="component" value="Unassembled WGS sequence"/>
</dbReference>
<sequence length="388" mass="45072">MQSLSLNQAQKLALLSQGLPSQPISGTAYQQSVQAMRGLGYVQIDTISVVQRAHHHTLWSRNHRYSPDHLERMVRDKVAYEYWSHAASYLDMQNYRFSLPQKHALKSGQQDHWFKNNPKLMAEVLSKITIDGPLMAKDFAQNAVNANTVKKQGWESKPTKQALETLYMQGDLMITERRKFHKVYDLTERVLTNSVDTRMPTADEHAQFLVLNTLKTHGIATILEMSYLRKGTKPIVKKALLELEEMGKIEQVTVNGEAYFVLPESLKLLDKRINRRQAKLLSPFDSFIIQRDRLRNIFNFDYLLECYVPAAKRQYGYFVLPILWDGRLVARVDCKAHRNRAHLQVSKLYIEPHLQRHEEFKHALEKELTSFASFNHCDSYNIEKTIIT</sequence>
<proteinExistence type="predicted"/>
<reference evidence="1 2" key="1">
    <citation type="submission" date="2014-09" db="EMBL/GenBank/DDBJ databases">
        <title>Vibrio maritimus JCM 19240. (C210) whole genome shotgun sequence.</title>
        <authorList>
            <person name="Sawabe T."/>
            <person name="Meirelles P."/>
            <person name="Nakanishi M."/>
            <person name="Sayaka M."/>
            <person name="Hattori M."/>
            <person name="Ohkuma M."/>
        </authorList>
    </citation>
    <scope>NUCLEOTIDE SEQUENCE [LARGE SCALE GENOMIC DNA]</scope>
    <source>
        <strain evidence="1 2">JCM 19240</strain>
    </source>
</reference>
<comment type="caution">
    <text evidence="1">The sequence shown here is derived from an EMBL/GenBank/DDBJ whole genome shotgun (WGS) entry which is preliminary data.</text>
</comment>
<accession>A0A090T045</accession>
<organism evidence="1 2">
    <name type="scientific">Vibrio maritimus</name>
    <dbReference type="NCBI Taxonomy" id="990268"/>
    <lineage>
        <taxon>Bacteria</taxon>
        <taxon>Pseudomonadati</taxon>
        <taxon>Pseudomonadota</taxon>
        <taxon>Gammaproteobacteria</taxon>
        <taxon>Vibrionales</taxon>
        <taxon>Vibrionaceae</taxon>
        <taxon>Vibrio</taxon>
    </lineage>
</organism>
<evidence type="ECO:0000313" key="1">
    <source>
        <dbReference type="EMBL" id="GAL33321.1"/>
    </source>
</evidence>
<dbReference type="PANTHER" id="PTHR30528">
    <property type="entry name" value="CYTOPLASMIC PROTEIN"/>
    <property type="match status" value="1"/>
</dbReference>
<protein>
    <recommendedName>
        <fullName evidence="3">Cytoplasmic protein</fullName>
    </recommendedName>
</protein>
<dbReference type="InterPro" id="IPR009351">
    <property type="entry name" value="AlkZ-like"/>
</dbReference>
<evidence type="ECO:0000313" key="2">
    <source>
        <dbReference type="Proteomes" id="UP000029224"/>
    </source>
</evidence>
<dbReference type="Pfam" id="PF06224">
    <property type="entry name" value="AlkZ-like"/>
    <property type="match status" value="1"/>
</dbReference>
<dbReference type="PANTHER" id="PTHR30528:SF0">
    <property type="entry name" value="CYTOPLASMIC PROTEIN"/>
    <property type="match status" value="1"/>
</dbReference>
<reference evidence="1 2" key="2">
    <citation type="submission" date="2014-09" db="EMBL/GenBank/DDBJ databases">
        <authorList>
            <consortium name="NBRP consortium"/>
            <person name="Sawabe T."/>
            <person name="Meirelles P."/>
            <person name="Nakanishi M."/>
            <person name="Sayaka M."/>
            <person name="Hattori M."/>
            <person name="Ohkuma M."/>
        </authorList>
    </citation>
    <scope>NUCLEOTIDE SEQUENCE [LARGE SCALE GENOMIC DNA]</scope>
    <source>
        <strain evidence="1 2">JCM 19240</strain>
    </source>
</reference>
<dbReference type="EMBL" id="BBMT01000003">
    <property type="protein sequence ID" value="GAL33321.1"/>
    <property type="molecule type" value="Genomic_DNA"/>
</dbReference>
<name>A0A090T045_9VIBR</name>
<keyword evidence="2" id="KW-1185">Reference proteome</keyword>
<evidence type="ECO:0008006" key="3">
    <source>
        <dbReference type="Google" id="ProtNLM"/>
    </source>
</evidence>